<organism evidence="1 2">
    <name type="scientific">Alcaligenes xylosoxydans xylosoxydans</name>
    <name type="common">Achromobacter xylosoxidans</name>
    <dbReference type="NCBI Taxonomy" id="85698"/>
    <lineage>
        <taxon>Bacteria</taxon>
        <taxon>Pseudomonadati</taxon>
        <taxon>Pseudomonadota</taxon>
        <taxon>Betaproteobacteria</taxon>
        <taxon>Burkholderiales</taxon>
        <taxon>Alcaligenaceae</taxon>
        <taxon>Achromobacter</taxon>
    </lineage>
</organism>
<dbReference type="EMBL" id="MJMN01000002">
    <property type="protein sequence ID" value="OMG92613.1"/>
    <property type="molecule type" value="Genomic_DNA"/>
</dbReference>
<dbReference type="RefSeq" id="WP_054435595.1">
    <property type="nucleotide sequence ID" value="NZ_MJMN01000002.1"/>
</dbReference>
<sequence>MNQVSNVWLLRIIEGLFFEVGEANDLRVRSKHFNALPGFDSVSIHVDAAVEFALGERFR</sequence>
<name>A0A1R1JZR4_ALCXX</name>
<accession>A0A1R1JZR4</accession>
<protein>
    <submittedName>
        <fullName evidence="1">Uncharacterized protein</fullName>
    </submittedName>
</protein>
<reference evidence="1 2" key="1">
    <citation type="submission" date="2016-09" db="EMBL/GenBank/DDBJ databases">
        <title>Phylogenomics of Achromobacter.</title>
        <authorList>
            <person name="Jeukens J."/>
            <person name="Freschi L."/>
            <person name="Vincent A.T."/>
            <person name="Emond-Rheault J.-G."/>
            <person name="Kukavica-Ibrulj I."/>
            <person name="Charette S.J."/>
            <person name="Levesque R.C."/>
        </authorList>
    </citation>
    <scope>NUCLEOTIDE SEQUENCE [LARGE SCALE GENOMIC DNA]</scope>
    <source>
        <strain evidence="1 2">AUS488</strain>
    </source>
</reference>
<dbReference type="OrthoDB" id="9803739at2"/>
<comment type="caution">
    <text evidence="1">The sequence shown here is derived from an EMBL/GenBank/DDBJ whole genome shotgun (WGS) entry which is preliminary data.</text>
</comment>
<dbReference type="Proteomes" id="UP000187251">
    <property type="component" value="Unassembled WGS sequence"/>
</dbReference>
<dbReference type="AlphaFoldDB" id="A0A1R1JZR4"/>
<evidence type="ECO:0000313" key="2">
    <source>
        <dbReference type="Proteomes" id="UP000187251"/>
    </source>
</evidence>
<evidence type="ECO:0000313" key="1">
    <source>
        <dbReference type="EMBL" id="OMG92613.1"/>
    </source>
</evidence>
<gene>
    <name evidence="1" type="ORF">BIZ92_08050</name>
</gene>
<proteinExistence type="predicted"/>